<organism evidence="2">
    <name type="scientific">bioreactor metagenome</name>
    <dbReference type="NCBI Taxonomy" id="1076179"/>
    <lineage>
        <taxon>unclassified sequences</taxon>
        <taxon>metagenomes</taxon>
        <taxon>ecological metagenomes</taxon>
    </lineage>
</organism>
<feature type="transmembrane region" description="Helical" evidence="1">
    <location>
        <begin position="6"/>
        <end position="28"/>
    </location>
</feature>
<keyword evidence="1" id="KW-0812">Transmembrane</keyword>
<gene>
    <name evidence="2" type="ORF">SDC9_92153</name>
</gene>
<proteinExistence type="predicted"/>
<dbReference type="AlphaFoldDB" id="A0A644ZXM1"/>
<accession>A0A644ZXM1</accession>
<sequence length="35" mass="3846">MTSISIGFFLLGATILWGGFMVTLAITIKNERKTN</sequence>
<evidence type="ECO:0000256" key="1">
    <source>
        <dbReference type="SAM" id="Phobius"/>
    </source>
</evidence>
<evidence type="ECO:0000313" key="2">
    <source>
        <dbReference type="EMBL" id="MPM45466.1"/>
    </source>
</evidence>
<evidence type="ECO:0008006" key="3">
    <source>
        <dbReference type="Google" id="ProtNLM"/>
    </source>
</evidence>
<comment type="caution">
    <text evidence="2">The sequence shown here is derived from an EMBL/GenBank/DDBJ whole genome shotgun (WGS) entry which is preliminary data.</text>
</comment>
<keyword evidence="1" id="KW-1133">Transmembrane helix</keyword>
<protein>
    <recommendedName>
        <fullName evidence="3">MetS family NSS transporter small subunit</fullName>
    </recommendedName>
</protein>
<name>A0A644ZXM1_9ZZZZ</name>
<dbReference type="NCBIfam" id="NF033493">
    <property type="entry name" value="MetS_like_NSS"/>
    <property type="match status" value="1"/>
</dbReference>
<keyword evidence="1" id="KW-0472">Membrane</keyword>
<dbReference type="EMBL" id="VSSQ01010885">
    <property type="protein sequence ID" value="MPM45466.1"/>
    <property type="molecule type" value="Genomic_DNA"/>
</dbReference>
<reference evidence="2" key="1">
    <citation type="submission" date="2019-08" db="EMBL/GenBank/DDBJ databases">
        <authorList>
            <person name="Kucharzyk K."/>
            <person name="Murdoch R.W."/>
            <person name="Higgins S."/>
            <person name="Loffler F."/>
        </authorList>
    </citation>
    <scope>NUCLEOTIDE SEQUENCE</scope>
</reference>